<dbReference type="EMBL" id="BK059095">
    <property type="protein sequence ID" value="DAE29507.1"/>
    <property type="molecule type" value="Genomic_DNA"/>
</dbReference>
<protein>
    <submittedName>
        <fullName evidence="1">Uncharacterized protein</fullName>
    </submittedName>
</protein>
<accession>A0A8S5REC4</accession>
<evidence type="ECO:0000313" key="1">
    <source>
        <dbReference type="EMBL" id="DAE29507.1"/>
    </source>
</evidence>
<name>A0A8S5REC4_9VIRU</name>
<reference evidence="1" key="1">
    <citation type="journal article" date="2021" name="Proc. Natl. Acad. Sci. U.S.A.">
        <title>A Catalog of Tens of Thousands of Viruses from Human Metagenomes Reveals Hidden Associations with Chronic Diseases.</title>
        <authorList>
            <person name="Tisza M.J."/>
            <person name="Buck C.B."/>
        </authorList>
    </citation>
    <scope>NUCLEOTIDE SEQUENCE</scope>
    <source>
        <strain evidence="1">CtkyY8</strain>
    </source>
</reference>
<proteinExistence type="predicted"/>
<sequence>MISLGKIYLMSDFIFCIIYGEIISWKNCLCCK</sequence>
<organism evidence="1">
    <name type="scientific">virus sp. ctkyY8</name>
    <dbReference type="NCBI Taxonomy" id="2827995"/>
    <lineage>
        <taxon>Viruses</taxon>
    </lineage>
</organism>